<reference evidence="5 6" key="1">
    <citation type="submission" date="2015-11" db="EMBL/GenBank/DDBJ databases">
        <title>Genome Sequence of Bacillus simplex strain VanAntwerpen2.</title>
        <authorList>
            <person name="Couger M.B."/>
        </authorList>
    </citation>
    <scope>NUCLEOTIDE SEQUENCE [LARGE SCALE GENOMIC DNA]</scope>
    <source>
        <strain evidence="5 6">VanAntwerpen02</strain>
    </source>
</reference>
<proteinExistence type="predicted"/>
<evidence type="ECO:0000259" key="4">
    <source>
        <dbReference type="PROSITE" id="PS50893"/>
    </source>
</evidence>
<comment type="caution">
    <text evidence="5">The sequence shown here is derived from an EMBL/GenBank/DDBJ whole genome shotgun (WGS) entry which is preliminary data.</text>
</comment>
<dbReference type="RefSeq" id="WP_061141355.1">
    <property type="nucleotide sequence ID" value="NZ_LNNH01000012.1"/>
</dbReference>
<dbReference type="PROSITE" id="PS50893">
    <property type="entry name" value="ABC_TRANSPORTER_2"/>
    <property type="match status" value="1"/>
</dbReference>
<evidence type="ECO:0000256" key="3">
    <source>
        <dbReference type="ARBA" id="ARBA00022840"/>
    </source>
</evidence>
<dbReference type="InterPro" id="IPR051782">
    <property type="entry name" value="ABC_Transporter_VariousFunc"/>
</dbReference>
<protein>
    <submittedName>
        <fullName evidence="5">ABC transporter ATP-binding protein</fullName>
    </submittedName>
</protein>
<dbReference type="SMART" id="SM00382">
    <property type="entry name" value="AAA"/>
    <property type="match status" value="1"/>
</dbReference>
<sequence>MISLYIKEKRFESFELIDIPVEIKKGEATLLLGHNGAGKTTIIKSLFGLLNINGNVKLDDHKICFQLQGDVDLFKKNMAYIPDDISLLNYLTPMEYFDLVQSSFNQSENKEFLNQLIRIFELDKYLHIPIIQLSHGNQKKTQIVSQLCRKSEYVVFDEPTNGLDPDMIIILKRVLGKLKSQGVGILLSTHNLDFGQELFNRLIILRDGKIIINMNREEVEERFTGLSLEEVYRGANKEYYQYIEEIINDMDHSSSTENRNSKNYT</sequence>
<keyword evidence="2" id="KW-0547">Nucleotide-binding</keyword>
<keyword evidence="3 5" id="KW-0067">ATP-binding</keyword>
<dbReference type="InterPro" id="IPR003439">
    <property type="entry name" value="ABC_transporter-like_ATP-bd"/>
</dbReference>
<feature type="domain" description="ABC transporter" evidence="4">
    <location>
        <begin position="1"/>
        <end position="232"/>
    </location>
</feature>
<dbReference type="Proteomes" id="UP000064189">
    <property type="component" value="Unassembled WGS sequence"/>
</dbReference>
<evidence type="ECO:0000256" key="1">
    <source>
        <dbReference type="ARBA" id="ARBA00022448"/>
    </source>
</evidence>
<evidence type="ECO:0000313" key="5">
    <source>
        <dbReference type="EMBL" id="KWW21002.1"/>
    </source>
</evidence>
<dbReference type="EMBL" id="LNNH01000012">
    <property type="protein sequence ID" value="KWW21002.1"/>
    <property type="molecule type" value="Genomic_DNA"/>
</dbReference>
<dbReference type="PANTHER" id="PTHR42939">
    <property type="entry name" value="ABC TRANSPORTER ATP-BINDING PROTEIN ALBC-RELATED"/>
    <property type="match status" value="1"/>
</dbReference>
<accession>A0A120GQA0</accession>
<keyword evidence="6" id="KW-1185">Reference proteome</keyword>
<dbReference type="Pfam" id="PF00005">
    <property type="entry name" value="ABC_tran"/>
    <property type="match status" value="1"/>
</dbReference>
<keyword evidence="1" id="KW-0813">Transport</keyword>
<dbReference type="InterPro" id="IPR003593">
    <property type="entry name" value="AAA+_ATPase"/>
</dbReference>
<evidence type="ECO:0000313" key="6">
    <source>
        <dbReference type="Proteomes" id="UP000064189"/>
    </source>
</evidence>
<dbReference type="GO" id="GO:0016887">
    <property type="term" value="F:ATP hydrolysis activity"/>
    <property type="evidence" value="ECO:0007669"/>
    <property type="project" value="InterPro"/>
</dbReference>
<dbReference type="PANTHER" id="PTHR42939:SF1">
    <property type="entry name" value="ABC TRANSPORTER ATP-BINDING PROTEIN ALBC-RELATED"/>
    <property type="match status" value="1"/>
</dbReference>
<gene>
    <name evidence="5" type="ORF">AS888_15375</name>
</gene>
<dbReference type="SUPFAM" id="SSF52540">
    <property type="entry name" value="P-loop containing nucleoside triphosphate hydrolases"/>
    <property type="match status" value="1"/>
</dbReference>
<evidence type="ECO:0000256" key="2">
    <source>
        <dbReference type="ARBA" id="ARBA00022741"/>
    </source>
</evidence>
<dbReference type="AlphaFoldDB" id="A0A120GQA0"/>
<name>A0A120GQA0_9BACI</name>
<dbReference type="GO" id="GO:0005524">
    <property type="term" value="F:ATP binding"/>
    <property type="evidence" value="ECO:0007669"/>
    <property type="project" value="UniProtKB-KW"/>
</dbReference>
<dbReference type="Gene3D" id="3.40.50.300">
    <property type="entry name" value="P-loop containing nucleotide triphosphate hydrolases"/>
    <property type="match status" value="1"/>
</dbReference>
<organism evidence="5 6">
    <name type="scientific">Peribacillus simplex</name>
    <dbReference type="NCBI Taxonomy" id="1478"/>
    <lineage>
        <taxon>Bacteria</taxon>
        <taxon>Bacillati</taxon>
        <taxon>Bacillota</taxon>
        <taxon>Bacilli</taxon>
        <taxon>Bacillales</taxon>
        <taxon>Bacillaceae</taxon>
        <taxon>Peribacillus</taxon>
    </lineage>
</organism>
<dbReference type="InterPro" id="IPR027417">
    <property type="entry name" value="P-loop_NTPase"/>
</dbReference>